<gene>
    <name evidence="3" type="ORF">SAMN05920897_10477</name>
</gene>
<keyword evidence="4" id="KW-1185">Reference proteome</keyword>
<dbReference type="InterPro" id="IPR051405">
    <property type="entry name" value="phD/YefM_antitoxin"/>
</dbReference>
<dbReference type="PANTHER" id="PTHR33713">
    <property type="entry name" value="ANTITOXIN YAFN-RELATED"/>
    <property type="match status" value="1"/>
</dbReference>
<evidence type="ECO:0000256" key="1">
    <source>
        <dbReference type="ARBA" id="ARBA00009981"/>
    </source>
</evidence>
<accession>A0A1N6QA61</accession>
<dbReference type="STRING" id="159291.SAMN05920897_10477"/>
<dbReference type="Proteomes" id="UP000186400">
    <property type="component" value="Unassembled WGS sequence"/>
</dbReference>
<dbReference type="OrthoDB" id="7069202at2"/>
<comment type="similarity">
    <text evidence="1 2">Belongs to the phD/YefM antitoxin family.</text>
</comment>
<reference evidence="3 4" key="1">
    <citation type="submission" date="2017-01" db="EMBL/GenBank/DDBJ databases">
        <authorList>
            <person name="Mah S.A."/>
            <person name="Swanson W.J."/>
            <person name="Moy G.W."/>
            <person name="Vacquier V.D."/>
        </authorList>
    </citation>
    <scope>NUCLEOTIDE SEQUENCE [LARGE SCALE GENOMIC DNA]</scope>
    <source>
        <strain evidence="3 4">ASpG1</strain>
    </source>
</reference>
<dbReference type="Pfam" id="PF02604">
    <property type="entry name" value="PhdYeFM_antitox"/>
    <property type="match status" value="1"/>
</dbReference>
<dbReference type="RefSeq" id="WP_076488044.1">
    <property type="nucleotide sequence ID" value="NZ_FTMS01000004.1"/>
</dbReference>
<dbReference type="PANTHER" id="PTHR33713:SF11">
    <property type="entry name" value="PREVENT-HOST-DEATH FAMILY PROTEIN"/>
    <property type="match status" value="1"/>
</dbReference>
<dbReference type="Gene3D" id="3.40.1620.10">
    <property type="entry name" value="YefM-like domain"/>
    <property type="match status" value="1"/>
</dbReference>
<proteinExistence type="inferred from homology"/>
<evidence type="ECO:0000313" key="3">
    <source>
        <dbReference type="EMBL" id="SIQ13449.1"/>
    </source>
</evidence>
<evidence type="ECO:0000313" key="4">
    <source>
        <dbReference type="Proteomes" id="UP000186400"/>
    </source>
</evidence>
<name>A0A1N6QA61_9SPIO</name>
<sequence>MQFDIAHDIKPVSYVKSHTADMLKYLAEKQSPIIITQNGEAKAVMLDVESYQEMQNTMAMMKLIRISEKDIQEGNLKSTEEVFSALREELQK</sequence>
<dbReference type="SUPFAM" id="SSF143120">
    <property type="entry name" value="YefM-like"/>
    <property type="match status" value="1"/>
</dbReference>
<evidence type="ECO:0000256" key="2">
    <source>
        <dbReference type="RuleBase" id="RU362080"/>
    </source>
</evidence>
<dbReference type="AlphaFoldDB" id="A0A1N6QA61"/>
<dbReference type="InterPro" id="IPR006442">
    <property type="entry name" value="Antitoxin_Phd/YefM"/>
</dbReference>
<protein>
    <recommendedName>
        <fullName evidence="2">Antitoxin</fullName>
    </recommendedName>
</protein>
<dbReference type="InterPro" id="IPR036165">
    <property type="entry name" value="YefM-like_sf"/>
</dbReference>
<comment type="function">
    <text evidence="2">Antitoxin component of a type II toxin-antitoxin (TA) system.</text>
</comment>
<dbReference type="NCBIfam" id="TIGR01552">
    <property type="entry name" value="phd_fam"/>
    <property type="match status" value="1"/>
</dbReference>
<organism evidence="3 4">
    <name type="scientific">Alkalispirochaeta americana</name>
    <dbReference type="NCBI Taxonomy" id="159291"/>
    <lineage>
        <taxon>Bacteria</taxon>
        <taxon>Pseudomonadati</taxon>
        <taxon>Spirochaetota</taxon>
        <taxon>Spirochaetia</taxon>
        <taxon>Spirochaetales</taxon>
        <taxon>Spirochaetaceae</taxon>
        <taxon>Alkalispirochaeta</taxon>
    </lineage>
</organism>
<dbReference type="EMBL" id="FTMS01000004">
    <property type="protein sequence ID" value="SIQ13449.1"/>
    <property type="molecule type" value="Genomic_DNA"/>
</dbReference>